<organism evidence="9 10">
    <name type="scientific">Dioszegia hungarica</name>
    <dbReference type="NCBI Taxonomy" id="4972"/>
    <lineage>
        <taxon>Eukaryota</taxon>
        <taxon>Fungi</taxon>
        <taxon>Dikarya</taxon>
        <taxon>Basidiomycota</taxon>
        <taxon>Agaricomycotina</taxon>
        <taxon>Tremellomycetes</taxon>
        <taxon>Tremellales</taxon>
        <taxon>Bulleribasidiaceae</taxon>
        <taxon>Dioszegia</taxon>
    </lineage>
</organism>
<keyword evidence="4 7" id="KW-1133">Transmembrane helix</keyword>
<keyword evidence="5 7" id="KW-0472">Membrane</keyword>
<dbReference type="FunFam" id="1.20.1250.20:FF:000057">
    <property type="entry name" value="MFS general substrate transporter"/>
    <property type="match status" value="1"/>
</dbReference>
<dbReference type="PROSITE" id="PS50850">
    <property type="entry name" value="MFS"/>
    <property type="match status" value="1"/>
</dbReference>
<gene>
    <name evidence="9" type="ORF">MKK02DRAFT_34418</name>
</gene>
<evidence type="ECO:0000256" key="2">
    <source>
        <dbReference type="ARBA" id="ARBA00022448"/>
    </source>
</evidence>
<dbReference type="RefSeq" id="XP_052944175.1">
    <property type="nucleotide sequence ID" value="XM_053088937.1"/>
</dbReference>
<dbReference type="GO" id="GO:0016020">
    <property type="term" value="C:membrane"/>
    <property type="evidence" value="ECO:0007669"/>
    <property type="project" value="UniProtKB-SubCell"/>
</dbReference>
<dbReference type="Pfam" id="PF07690">
    <property type="entry name" value="MFS_1"/>
    <property type="match status" value="1"/>
</dbReference>
<accession>A0AA38H5L8</accession>
<dbReference type="InterPro" id="IPR020846">
    <property type="entry name" value="MFS_dom"/>
</dbReference>
<dbReference type="PANTHER" id="PTHR43791">
    <property type="entry name" value="PERMEASE-RELATED"/>
    <property type="match status" value="1"/>
</dbReference>
<evidence type="ECO:0000259" key="8">
    <source>
        <dbReference type="PROSITE" id="PS50850"/>
    </source>
</evidence>
<keyword evidence="3 7" id="KW-0812">Transmembrane</keyword>
<proteinExistence type="predicted"/>
<dbReference type="SUPFAM" id="SSF103473">
    <property type="entry name" value="MFS general substrate transporter"/>
    <property type="match status" value="1"/>
</dbReference>
<evidence type="ECO:0000313" key="9">
    <source>
        <dbReference type="EMBL" id="KAI9634398.1"/>
    </source>
</evidence>
<dbReference type="AlphaFoldDB" id="A0AA38H5L8"/>
<feature type="transmembrane region" description="Helical" evidence="7">
    <location>
        <begin position="123"/>
        <end position="147"/>
    </location>
</feature>
<feature type="transmembrane region" description="Helical" evidence="7">
    <location>
        <begin position="98"/>
        <end position="117"/>
    </location>
</feature>
<evidence type="ECO:0000256" key="5">
    <source>
        <dbReference type="ARBA" id="ARBA00023136"/>
    </source>
</evidence>
<dbReference type="Gene3D" id="1.20.1250.20">
    <property type="entry name" value="MFS general substrate transporter like domains"/>
    <property type="match status" value="2"/>
</dbReference>
<dbReference type="GeneID" id="77728142"/>
<reference evidence="9" key="1">
    <citation type="journal article" date="2022" name="G3 (Bethesda)">
        <title>High quality genome of the basidiomycete yeast Dioszegia hungarica PDD-24b-2 isolated from cloud water.</title>
        <authorList>
            <person name="Jarrige D."/>
            <person name="Haridas S."/>
            <person name="Bleykasten-Grosshans C."/>
            <person name="Joly M."/>
            <person name="Nadalig T."/>
            <person name="Sancelme M."/>
            <person name="Vuilleumier S."/>
            <person name="Grigoriev I.V."/>
            <person name="Amato P."/>
            <person name="Bringel F."/>
        </authorList>
    </citation>
    <scope>NUCLEOTIDE SEQUENCE</scope>
    <source>
        <strain evidence="9">PDD-24b-2</strain>
    </source>
</reference>
<dbReference type="GO" id="GO:0022857">
    <property type="term" value="F:transmembrane transporter activity"/>
    <property type="evidence" value="ECO:0007669"/>
    <property type="project" value="InterPro"/>
</dbReference>
<feature type="transmembrane region" description="Helical" evidence="7">
    <location>
        <begin position="295"/>
        <end position="317"/>
    </location>
</feature>
<feature type="transmembrane region" description="Helical" evidence="7">
    <location>
        <begin position="159"/>
        <end position="180"/>
    </location>
</feature>
<feature type="transmembrane region" description="Helical" evidence="7">
    <location>
        <begin position="264"/>
        <end position="283"/>
    </location>
</feature>
<keyword evidence="2" id="KW-0813">Transport</keyword>
<feature type="transmembrane region" description="Helical" evidence="7">
    <location>
        <begin position="192"/>
        <end position="214"/>
    </location>
</feature>
<dbReference type="Proteomes" id="UP001164286">
    <property type="component" value="Unassembled WGS sequence"/>
</dbReference>
<comment type="caution">
    <text evidence="9">The sequence shown here is derived from an EMBL/GenBank/DDBJ whole genome shotgun (WGS) entry which is preliminary data.</text>
</comment>
<keyword evidence="10" id="KW-1185">Reference proteome</keyword>
<comment type="subcellular location">
    <subcellularLocation>
        <location evidence="1">Membrane</location>
        <topology evidence="1">Multi-pass membrane protein</topology>
    </subcellularLocation>
</comment>
<evidence type="ECO:0000256" key="3">
    <source>
        <dbReference type="ARBA" id="ARBA00022692"/>
    </source>
</evidence>
<feature type="transmembrane region" description="Helical" evidence="7">
    <location>
        <begin position="380"/>
        <end position="401"/>
    </location>
</feature>
<protein>
    <submittedName>
        <fullName evidence="9">Major facilitator superfamily transporter</fullName>
    </submittedName>
</protein>
<feature type="transmembrane region" description="Helical" evidence="7">
    <location>
        <begin position="329"/>
        <end position="347"/>
    </location>
</feature>
<evidence type="ECO:0000256" key="7">
    <source>
        <dbReference type="SAM" id="Phobius"/>
    </source>
</evidence>
<feature type="region of interest" description="Disordered" evidence="6">
    <location>
        <begin position="1"/>
        <end position="26"/>
    </location>
</feature>
<dbReference type="PANTHER" id="PTHR43791:SF38">
    <property type="entry name" value="MAJOR FACILITATOR SUPERFAMILY (MFS) PROFILE DOMAIN-CONTAINING PROTEIN"/>
    <property type="match status" value="1"/>
</dbReference>
<evidence type="ECO:0000256" key="6">
    <source>
        <dbReference type="SAM" id="MobiDB-lite"/>
    </source>
</evidence>
<evidence type="ECO:0000256" key="1">
    <source>
        <dbReference type="ARBA" id="ARBA00004141"/>
    </source>
</evidence>
<evidence type="ECO:0000256" key="4">
    <source>
        <dbReference type="ARBA" id="ARBA00022989"/>
    </source>
</evidence>
<dbReference type="EMBL" id="JAKWFO010000007">
    <property type="protein sequence ID" value="KAI9634398.1"/>
    <property type="molecule type" value="Genomic_DNA"/>
</dbReference>
<feature type="transmembrane region" description="Helical" evidence="7">
    <location>
        <begin position="353"/>
        <end position="373"/>
    </location>
</feature>
<dbReference type="InterPro" id="IPR011701">
    <property type="entry name" value="MFS"/>
</dbReference>
<feature type="transmembrane region" description="Helical" evidence="7">
    <location>
        <begin position="413"/>
        <end position="432"/>
    </location>
</feature>
<name>A0AA38H5L8_9TREE</name>
<evidence type="ECO:0000313" key="10">
    <source>
        <dbReference type="Proteomes" id="UP001164286"/>
    </source>
</evidence>
<dbReference type="InterPro" id="IPR036259">
    <property type="entry name" value="MFS_trans_sf"/>
</dbReference>
<sequence>MRRHTPSPTRPGPISTSIPTSKGLPRKPVCSGRSIFMLMYILNYIDRTNIGNAKSGGMEKDLNLTSSEYSLIVSIFFVSYLLFEVPANMILARSRPSIFLPSIMFIWGAMSIGVKGVESLGGMVAWRFCLGIAEAGFFPGVMLLMSCWYKPAELSKRVAFFYTASLLSGAFGGLLAGGIITGMEGLSGTRGWKWLFIIEGAATALVAVAAFFVLPDYPATTKWLTEEEKALAISRVSTGLQAGGEAEMDHKTAFFASVRDPRTWGFLIGYNLITCAGTISYFFPTLMGALGYTGSQVQFMTVPIYFVALAIAMAAGFNADRTGQKAYHVMGACAAGCVSFIVCSTVSDFKVRYVFICFGGAGIWTAVPIYLSFEGREKRAISIALINGFGNLASVYGSFLWPSSDAPTYKTGFGVTTALLGSASLLAFGLKWKYGDRGVMGRAAQQQ</sequence>
<feature type="domain" description="Major facilitator superfamily (MFS) profile" evidence="8">
    <location>
        <begin position="32"/>
        <end position="435"/>
    </location>
</feature>
<feature type="transmembrane region" description="Helical" evidence="7">
    <location>
        <begin position="69"/>
        <end position="91"/>
    </location>
</feature>